<accession>A0A427YPY7</accession>
<dbReference type="OrthoDB" id="10349771at2759"/>
<keyword evidence="3" id="KW-1185">Reference proteome</keyword>
<dbReference type="Proteomes" id="UP000279259">
    <property type="component" value="Unassembled WGS sequence"/>
</dbReference>
<evidence type="ECO:0000256" key="1">
    <source>
        <dbReference type="SAM" id="MobiDB-lite"/>
    </source>
</evidence>
<dbReference type="AlphaFoldDB" id="A0A427YPY7"/>
<name>A0A427YPY7_9TREE</name>
<gene>
    <name evidence="2" type="ORF">EHS25_007521</name>
</gene>
<evidence type="ECO:0000313" key="3">
    <source>
        <dbReference type="Proteomes" id="UP000279259"/>
    </source>
</evidence>
<proteinExistence type="predicted"/>
<protein>
    <submittedName>
        <fullName evidence="2">Uncharacterized protein</fullName>
    </submittedName>
</protein>
<organism evidence="2 3">
    <name type="scientific">Saitozyma podzolica</name>
    <dbReference type="NCBI Taxonomy" id="1890683"/>
    <lineage>
        <taxon>Eukaryota</taxon>
        <taxon>Fungi</taxon>
        <taxon>Dikarya</taxon>
        <taxon>Basidiomycota</taxon>
        <taxon>Agaricomycotina</taxon>
        <taxon>Tremellomycetes</taxon>
        <taxon>Tremellales</taxon>
        <taxon>Trimorphomycetaceae</taxon>
        <taxon>Saitozyma</taxon>
    </lineage>
</organism>
<reference evidence="2 3" key="1">
    <citation type="submission" date="2018-11" db="EMBL/GenBank/DDBJ databases">
        <title>Genome sequence of Saitozyma podzolica DSM 27192.</title>
        <authorList>
            <person name="Aliyu H."/>
            <person name="Gorte O."/>
            <person name="Ochsenreither K."/>
        </authorList>
    </citation>
    <scope>NUCLEOTIDE SEQUENCE [LARGE SCALE GENOMIC DNA]</scope>
    <source>
        <strain evidence="2 3">DSM 27192</strain>
    </source>
</reference>
<evidence type="ECO:0000313" key="2">
    <source>
        <dbReference type="EMBL" id="RSH93168.1"/>
    </source>
</evidence>
<feature type="region of interest" description="Disordered" evidence="1">
    <location>
        <begin position="119"/>
        <end position="143"/>
    </location>
</feature>
<sequence length="143" mass="15961">MSEGDTILVTINEDIQQSIEYIRSNYAEALEIPFESFGSYASGVDRDGERYTAESMRGFSEASAKVWDLLDRMGNDQTTDETMLAHIQTLRDVAEKNRNGAIWGKDGTFDSENVHGFTCPENEEGDELCDSSDDEEDDVIVVS</sequence>
<feature type="compositionally biased region" description="Acidic residues" evidence="1">
    <location>
        <begin position="121"/>
        <end position="143"/>
    </location>
</feature>
<dbReference type="EMBL" id="RSCD01000004">
    <property type="protein sequence ID" value="RSH93168.1"/>
    <property type="molecule type" value="Genomic_DNA"/>
</dbReference>
<comment type="caution">
    <text evidence="2">The sequence shown here is derived from an EMBL/GenBank/DDBJ whole genome shotgun (WGS) entry which is preliminary data.</text>
</comment>